<proteinExistence type="predicted"/>
<organism evidence="1">
    <name type="scientific">Anguilla anguilla</name>
    <name type="common">European freshwater eel</name>
    <name type="synonym">Muraena anguilla</name>
    <dbReference type="NCBI Taxonomy" id="7936"/>
    <lineage>
        <taxon>Eukaryota</taxon>
        <taxon>Metazoa</taxon>
        <taxon>Chordata</taxon>
        <taxon>Craniata</taxon>
        <taxon>Vertebrata</taxon>
        <taxon>Euteleostomi</taxon>
        <taxon>Actinopterygii</taxon>
        <taxon>Neopterygii</taxon>
        <taxon>Teleostei</taxon>
        <taxon>Anguilliformes</taxon>
        <taxon>Anguillidae</taxon>
        <taxon>Anguilla</taxon>
    </lineage>
</organism>
<dbReference type="AlphaFoldDB" id="A0A0E9WH91"/>
<reference evidence="1" key="2">
    <citation type="journal article" date="2015" name="Fish Shellfish Immunol.">
        <title>Early steps in the European eel (Anguilla anguilla)-Vibrio vulnificus interaction in the gills: Role of the RtxA13 toxin.</title>
        <authorList>
            <person name="Callol A."/>
            <person name="Pajuelo D."/>
            <person name="Ebbesson L."/>
            <person name="Teles M."/>
            <person name="MacKenzie S."/>
            <person name="Amaro C."/>
        </authorList>
    </citation>
    <scope>NUCLEOTIDE SEQUENCE</scope>
</reference>
<evidence type="ECO:0000313" key="1">
    <source>
        <dbReference type="EMBL" id="JAH89739.1"/>
    </source>
</evidence>
<reference evidence="1" key="1">
    <citation type="submission" date="2014-11" db="EMBL/GenBank/DDBJ databases">
        <authorList>
            <person name="Amaro Gonzalez C."/>
        </authorList>
    </citation>
    <scope>NUCLEOTIDE SEQUENCE</scope>
</reference>
<sequence length="32" mass="3616">MQGFVLLLWEKGREALSTSRDAVCCFSCLKHS</sequence>
<name>A0A0E9WH91_ANGAN</name>
<accession>A0A0E9WH91</accession>
<protein>
    <submittedName>
        <fullName evidence="1">Uncharacterized protein</fullName>
    </submittedName>
</protein>
<dbReference type="EMBL" id="GBXM01018838">
    <property type="protein sequence ID" value="JAH89739.1"/>
    <property type="molecule type" value="Transcribed_RNA"/>
</dbReference>